<geneLocation type="plasmid" evidence="1">
    <name>pHVE14</name>
</geneLocation>
<dbReference type="AlphaFoldDB" id="Q5W2Q9"/>
<proteinExistence type="predicted"/>
<accession>Q5W2Q9</accession>
<name>Q5W2Q9_SACIS</name>
<keyword evidence="1" id="KW-0614">Plasmid</keyword>
<dbReference type="EMBL" id="AJ748324">
    <property type="protein sequence ID" value="CAG38237.1"/>
    <property type="molecule type" value="Genomic_DNA"/>
</dbReference>
<evidence type="ECO:0000313" key="1">
    <source>
        <dbReference type="EMBL" id="CAG38237.1"/>
    </source>
</evidence>
<evidence type="ECO:0008006" key="2">
    <source>
        <dbReference type="Google" id="ProtNLM"/>
    </source>
</evidence>
<protein>
    <recommendedName>
        <fullName evidence="2">Plasmid pARN4</fullName>
    </recommendedName>
</protein>
<sequence>MVVISINENNQIDIAQNVNAEVKKSKEKKKLNSSNIKRLILVPKDDELNPNEPLYKYVEKVILKVIDQYVRETKRPIRRKDLVEYVFAYDNRMQEYDKVSKHDDSIISYAITRLLREGKLVKLEYCKHWENGRCKDFYRKKEYLLPEHLQLPEINEYLKKNGLIEG</sequence>
<organism evidence="1">
    <name type="scientific">Saccharolobus islandicus</name>
    <name type="common">Sulfolobus islandicus</name>
    <dbReference type="NCBI Taxonomy" id="43080"/>
    <lineage>
        <taxon>Archaea</taxon>
        <taxon>Thermoproteota</taxon>
        <taxon>Thermoprotei</taxon>
        <taxon>Sulfolobales</taxon>
        <taxon>Sulfolobaceae</taxon>
        <taxon>Saccharolobus</taxon>
    </lineage>
</organism>
<dbReference type="RefSeq" id="WP_011225198.1">
    <property type="nucleotide sequence ID" value="NC_006425.1"/>
</dbReference>
<reference evidence="1" key="1">
    <citation type="journal article" date="2004" name="Archaea">
        <title>Genomic comparison of archaeal conjugative plasmids from Sulfolobus.</title>
        <authorList>
            <person name="Greve B."/>
            <person name="Jensen S."/>
            <person name="Bruegger K."/>
            <person name="Zillig W."/>
            <person name="Garrett R.A."/>
        </authorList>
    </citation>
    <scope>NUCLEOTIDE SEQUENCE [LARGE SCALE GENOMIC DNA]</scope>
    <source>
        <plasmid evidence="1">pHVE14</plasmid>
    </source>
</reference>